<feature type="signal peptide" evidence="1">
    <location>
        <begin position="1"/>
        <end position="20"/>
    </location>
</feature>
<dbReference type="EMBL" id="JAINUF010000001">
    <property type="protein sequence ID" value="KAJ8381814.1"/>
    <property type="molecule type" value="Genomic_DNA"/>
</dbReference>
<evidence type="ECO:0008006" key="4">
    <source>
        <dbReference type="Google" id="ProtNLM"/>
    </source>
</evidence>
<keyword evidence="3" id="KW-1185">Reference proteome</keyword>
<comment type="caution">
    <text evidence="2">The sequence shown here is derived from an EMBL/GenBank/DDBJ whole genome shotgun (WGS) entry which is preliminary data.</text>
</comment>
<sequence length="139" mass="15471">MHLLIREILWYFFSLSEISGAPEARHYSADLKRESAMTLKGSSVRVQPWISPDPLWCPGSGTPSEEREAGGMHACGRSCSLRIVHRGGKLKRVNEKAWIEPFFVRVCCVGAVPSTSHSKGEVNEKVFVFIHGHHGMPVT</sequence>
<protein>
    <recommendedName>
        <fullName evidence="4">Secreted protein</fullName>
    </recommendedName>
</protein>
<name>A0A9Q1GCT7_SYNKA</name>
<reference evidence="2" key="1">
    <citation type="journal article" date="2023" name="Science">
        <title>Genome structures resolve the early diversification of teleost fishes.</title>
        <authorList>
            <person name="Parey E."/>
            <person name="Louis A."/>
            <person name="Montfort J."/>
            <person name="Bouchez O."/>
            <person name="Roques C."/>
            <person name="Iampietro C."/>
            <person name="Lluch J."/>
            <person name="Castinel A."/>
            <person name="Donnadieu C."/>
            <person name="Desvignes T."/>
            <person name="Floi Bucao C."/>
            <person name="Jouanno E."/>
            <person name="Wen M."/>
            <person name="Mejri S."/>
            <person name="Dirks R."/>
            <person name="Jansen H."/>
            <person name="Henkel C."/>
            <person name="Chen W.J."/>
            <person name="Zahm M."/>
            <person name="Cabau C."/>
            <person name="Klopp C."/>
            <person name="Thompson A.W."/>
            <person name="Robinson-Rechavi M."/>
            <person name="Braasch I."/>
            <person name="Lecointre G."/>
            <person name="Bobe J."/>
            <person name="Postlethwait J.H."/>
            <person name="Berthelot C."/>
            <person name="Roest Crollius H."/>
            <person name="Guiguen Y."/>
        </authorList>
    </citation>
    <scope>NUCLEOTIDE SEQUENCE</scope>
    <source>
        <strain evidence="2">WJC10195</strain>
    </source>
</reference>
<evidence type="ECO:0000256" key="1">
    <source>
        <dbReference type="SAM" id="SignalP"/>
    </source>
</evidence>
<evidence type="ECO:0000313" key="2">
    <source>
        <dbReference type="EMBL" id="KAJ8381814.1"/>
    </source>
</evidence>
<proteinExistence type="predicted"/>
<keyword evidence="1" id="KW-0732">Signal</keyword>
<accession>A0A9Q1GCT7</accession>
<feature type="chain" id="PRO_5040471123" description="Secreted protein" evidence="1">
    <location>
        <begin position="21"/>
        <end position="139"/>
    </location>
</feature>
<organism evidence="2 3">
    <name type="scientific">Synaphobranchus kaupii</name>
    <name type="common">Kaup's arrowtooth eel</name>
    <dbReference type="NCBI Taxonomy" id="118154"/>
    <lineage>
        <taxon>Eukaryota</taxon>
        <taxon>Metazoa</taxon>
        <taxon>Chordata</taxon>
        <taxon>Craniata</taxon>
        <taxon>Vertebrata</taxon>
        <taxon>Euteleostomi</taxon>
        <taxon>Actinopterygii</taxon>
        <taxon>Neopterygii</taxon>
        <taxon>Teleostei</taxon>
        <taxon>Anguilliformes</taxon>
        <taxon>Synaphobranchidae</taxon>
        <taxon>Synaphobranchus</taxon>
    </lineage>
</organism>
<evidence type="ECO:0000313" key="3">
    <source>
        <dbReference type="Proteomes" id="UP001152622"/>
    </source>
</evidence>
<dbReference type="Proteomes" id="UP001152622">
    <property type="component" value="Chromosome 1"/>
</dbReference>
<gene>
    <name evidence="2" type="ORF">SKAU_G00025920</name>
</gene>
<dbReference type="AlphaFoldDB" id="A0A9Q1GCT7"/>